<dbReference type="KEGG" id="mis:MICPUN_56469"/>
<dbReference type="Pfam" id="PF13499">
    <property type="entry name" value="EF-hand_7"/>
    <property type="match status" value="1"/>
</dbReference>
<keyword evidence="6" id="KW-1185">Reference proteome</keyword>
<evidence type="ECO:0000256" key="1">
    <source>
        <dbReference type="ARBA" id="ARBA00022837"/>
    </source>
</evidence>
<dbReference type="eggNOG" id="ENOG502S29T">
    <property type="taxonomic scope" value="Eukaryota"/>
</dbReference>
<dbReference type="PANTHER" id="PTHR35381:SF1">
    <property type="entry name" value="EF-HAND DOMAIN-CONTAINING PROTEIN"/>
    <property type="match status" value="1"/>
</dbReference>
<dbReference type="InterPro" id="IPR002048">
    <property type="entry name" value="EF_hand_dom"/>
</dbReference>
<dbReference type="SMART" id="SM00054">
    <property type="entry name" value="EFh"/>
    <property type="match status" value="3"/>
</dbReference>
<feature type="domain" description="EF-hand" evidence="4">
    <location>
        <begin position="156"/>
        <end position="191"/>
    </location>
</feature>
<dbReference type="OrthoDB" id="512914at2759"/>
<feature type="compositionally biased region" description="Low complexity" evidence="3">
    <location>
        <begin position="677"/>
        <end position="687"/>
    </location>
</feature>
<feature type="region of interest" description="Disordered" evidence="3">
    <location>
        <begin position="655"/>
        <end position="703"/>
    </location>
</feature>
<name>C1DZP2_MICCC</name>
<dbReference type="GO" id="GO:0005509">
    <property type="term" value="F:calcium ion binding"/>
    <property type="evidence" value="ECO:0007669"/>
    <property type="project" value="InterPro"/>
</dbReference>
<dbReference type="AlphaFoldDB" id="C1DZP2"/>
<dbReference type="CDD" id="cd00051">
    <property type="entry name" value="EFh"/>
    <property type="match status" value="1"/>
</dbReference>
<keyword evidence="1" id="KW-0106">Calcium</keyword>
<feature type="coiled-coil region" evidence="2">
    <location>
        <begin position="296"/>
        <end position="326"/>
    </location>
</feature>
<sequence length="947" mass="107025">MVSFQKPREITAAVEVDFGAGPYERVDIRYGEDPVKLARQFCQDKGFSQTIMMPLAVKLAQALDKAKRQAADIAKTGPKVAHSKINSARQKAKAEEERRLKEEMAAKLFKRLDQNGDGDVSIAELQEALLKSSETVRALGLTSIIVFDPKTDKMVVQRAALTEFLQRWDKDGNGVLSKAEFSRMFQLKDKPKGKKYSAFSSTNYREYDRDKMEEEEARQLQRERFALRKYGKDGLILDDWVKHVTSKPKKFIFGAGPGKRKEFEEDIQKLRERNKERYPDEIQPPGQVFDKLYTKAMEKKEREREIEKQKEESEKIAAQAAKTARKSVMSKVSRELMRNRTAGEYSSYNERLYAEASQRSEARKEMARRAREEREREELREVTMQPEISAYAKHLKRPEAAWEKLGDGTKVREKYGKLAEIKMEMEKKELRDCTFRPKINAKSKEMMRGRLDNLRDRGLNHHDQLYFDANRRQMRQEEYEAWKAQEHTFHPNAHRVAEEQGIAGGGGGDDSENAPGPFHAPTVNHDRVVQRLQASAVRSEQHRERLADEMYGKLGKPQTGRAPQFPRNPANMPIHDLLYANRSEFDDKRELLRMRDDERLKEEASAVLKSERSRDLAAALRRRKLRRIFRALDSDGRGVVDLAALVKAGGWEHRLLKTGGGDSPGKHGELSKEHSVDSVSHGSHGSVLTRGGQRDEVSEHDVKQMKEDVEATAAKLGDGPVDVEKFVEGMEAHLAKTRTGPRAYLAQKSGYRALKAEQAVAAAELAEKKGAEDAKIGVSLERTKKLAEARQRKLGWDQNTPYYEKLIAEGQRSKQKLEQLAAEIEAEQMSKYTFQPETLKFKMPGGSTPRPRSARVSDAYSAGGTGFVGDLMRPPTQERTGEERYADLERELEAVLALGEGRGGGGGAEELLAALGPDGSVGAASPSPRGRLPQLESSDSEEEEEEE</sequence>
<dbReference type="PROSITE" id="PS50222">
    <property type="entry name" value="EF_HAND_2"/>
    <property type="match status" value="2"/>
</dbReference>
<evidence type="ECO:0000259" key="4">
    <source>
        <dbReference type="PROSITE" id="PS50222"/>
    </source>
</evidence>
<reference evidence="5 6" key="1">
    <citation type="journal article" date="2009" name="Science">
        <title>Green evolution and dynamic adaptations revealed by genomes of the marine picoeukaryotes Micromonas.</title>
        <authorList>
            <person name="Worden A.Z."/>
            <person name="Lee J.H."/>
            <person name="Mock T."/>
            <person name="Rouze P."/>
            <person name="Simmons M.P."/>
            <person name="Aerts A.L."/>
            <person name="Allen A.E."/>
            <person name="Cuvelier M.L."/>
            <person name="Derelle E."/>
            <person name="Everett M.V."/>
            <person name="Foulon E."/>
            <person name="Grimwood J."/>
            <person name="Gundlach H."/>
            <person name="Henrissat B."/>
            <person name="Napoli C."/>
            <person name="McDonald S.M."/>
            <person name="Parker M.S."/>
            <person name="Rombauts S."/>
            <person name="Salamov A."/>
            <person name="Von Dassow P."/>
            <person name="Badger J.H."/>
            <person name="Coutinho P.M."/>
            <person name="Demir E."/>
            <person name="Dubchak I."/>
            <person name="Gentemann C."/>
            <person name="Eikrem W."/>
            <person name="Gready J.E."/>
            <person name="John U."/>
            <person name="Lanier W."/>
            <person name="Lindquist E.A."/>
            <person name="Lucas S."/>
            <person name="Mayer K.F."/>
            <person name="Moreau H."/>
            <person name="Not F."/>
            <person name="Otillar R."/>
            <person name="Panaud O."/>
            <person name="Pangilinan J."/>
            <person name="Paulsen I."/>
            <person name="Piegu B."/>
            <person name="Poliakov A."/>
            <person name="Robbens S."/>
            <person name="Schmutz J."/>
            <person name="Toulza E."/>
            <person name="Wyss T."/>
            <person name="Zelensky A."/>
            <person name="Zhou K."/>
            <person name="Armbrust E.V."/>
            <person name="Bhattacharya D."/>
            <person name="Goodenough U.W."/>
            <person name="Van de Peer Y."/>
            <person name="Grigoriev I.V."/>
        </authorList>
    </citation>
    <scope>NUCLEOTIDE SEQUENCE [LARGE SCALE GENOMIC DNA]</scope>
    <source>
        <strain evidence="6">RCC299 / NOUM17</strain>
    </source>
</reference>
<dbReference type="Proteomes" id="UP000002009">
    <property type="component" value="Chromosome 2"/>
</dbReference>
<dbReference type="Gene3D" id="1.10.238.10">
    <property type="entry name" value="EF-hand"/>
    <property type="match status" value="2"/>
</dbReference>
<feature type="region of interest" description="Disordered" evidence="3">
    <location>
        <begin position="500"/>
        <end position="524"/>
    </location>
</feature>
<dbReference type="PROSITE" id="PS00018">
    <property type="entry name" value="EF_HAND_1"/>
    <property type="match status" value="2"/>
</dbReference>
<dbReference type="GeneID" id="8240621"/>
<dbReference type="InterPro" id="IPR018247">
    <property type="entry name" value="EF_Hand_1_Ca_BS"/>
</dbReference>
<proteinExistence type="predicted"/>
<protein>
    <submittedName>
        <fullName evidence="5">Expressed ef-hand domain-containing protein</fullName>
    </submittedName>
</protein>
<keyword evidence="2" id="KW-0175">Coiled coil</keyword>
<dbReference type="InterPro" id="IPR011992">
    <property type="entry name" value="EF-hand-dom_pair"/>
</dbReference>
<dbReference type="STRING" id="296587.C1DZP2"/>
<feature type="region of interest" description="Disordered" evidence="3">
    <location>
        <begin position="842"/>
        <end position="882"/>
    </location>
</feature>
<feature type="domain" description="EF-hand" evidence="4">
    <location>
        <begin position="100"/>
        <end position="135"/>
    </location>
</feature>
<evidence type="ECO:0000313" key="6">
    <source>
        <dbReference type="Proteomes" id="UP000002009"/>
    </source>
</evidence>
<dbReference type="PANTHER" id="PTHR35381">
    <property type="entry name" value="EF-HAND DOMAIN-CONTAINING PROTEIN"/>
    <property type="match status" value="1"/>
</dbReference>
<dbReference type="InParanoid" id="C1DZP2"/>
<feature type="compositionally biased region" description="Acidic residues" evidence="3">
    <location>
        <begin position="938"/>
        <end position="947"/>
    </location>
</feature>
<evidence type="ECO:0000256" key="2">
    <source>
        <dbReference type="SAM" id="Coils"/>
    </source>
</evidence>
<feature type="compositionally biased region" description="Basic and acidic residues" evidence="3">
    <location>
        <begin position="664"/>
        <end position="676"/>
    </location>
</feature>
<dbReference type="EMBL" id="CP001323">
    <property type="protein sequence ID" value="ACO61154.1"/>
    <property type="molecule type" value="Genomic_DNA"/>
</dbReference>
<feature type="compositionally biased region" description="Basic and acidic residues" evidence="3">
    <location>
        <begin position="692"/>
        <end position="703"/>
    </location>
</feature>
<dbReference type="RefSeq" id="XP_002499896.1">
    <property type="nucleotide sequence ID" value="XM_002499850.1"/>
</dbReference>
<accession>C1DZP2</accession>
<evidence type="ECO:0000256" key="3">
    <source>
        <dbReference type="SAM" id="MobiDB-lite"/>
    </source>
</evidence>
<organism evidence="5 6">
    <name type="scientific">Micromonas commoda (strain RCC299 / NOUM17 / CCMP2709)</name>
    <name type="common">Picoplanktonic green alga</name>
    <dbReference type="NCBI Taxonomy" id="296587"/>
    <lineage>
        <taxon>Eukaryota</taxon>
        <taxon>Viridiplantae</taxon>
        <taxon>Chlorophyta</taxon>
        <taxon>Mamiellophyceae</taxon>
        <taxon>Mamiellales</taxon>
        <taxon>Mamiellaceae</taxon>
        <taxon>Micromonas</taxon>
    </lineage>
</organism>
<dbReference type="OMA" id="YNERLYA"/>
<dbReference type="SUPFAM" id="SSF47473">
    <property type="entry name" value="EF-hand"/>
    <property type="match status" value="1"/>
</dbReference>
<feature type="region of interest" description="Disordered" evidence="3">
    <location>
        <begin position="899"/>
        <end position="947"/>
    </location>
</feature>
<gene>
    <name evidence="5" type="ORF">MICPUN_56469</name>
</gene>
<evidence type="ECO:0000313" key="5">
    <source>
        <dbReference type="EMBL" id="ACO61154.1"/>
    </source>
</evidence>